<dbReference type="Gene3D" id="3.40.1260.10">
    <property type="entry name" value="DsrEFH-like"/>
    <property type="match status" value="1"/>
</dbReference>
<protein>
    <submittedName>
        <fullName evidence="1">Putative peroxiredoxin</fullName>
    </submittedName>
</protein>
<dbReference type="InterPro" id="IPR027396">
    <property type="entry name" value="DsrEFH-like"/>
</dbReference>
<dbReference type="Proteomes" id="UP000233781">
    <property type="component" value="Unassembled WGS sequence"/>
</dbReference>
<dbReference type="AlphaFoldDB" id="A0A2N3YIH6"/>
<dbReference type="InterPro" id="IPR003787">
    <property type="entry name" value="Sulphur_relay_DsrE/F-like"/>
</dbReference>
<reference evidence="1 2" key="1">
    <citation type="submission" date="2017-12" db="EMBL/GenBank/DDBJ databases">
        <title>Sequencing the genomes of 1000 Actinobacteria strains.</title>
        <authorList>
            <person name="Klenk H.-P."/>
        </authorList>
    </citation>
    <scope>NUCLEOTIDE SEQUENCE [LARGE SCALE GENOMIC DNA]</scope>
    <source>
        <strain evidence="1 2">DSM 12806</strain>
    </source>
</reference>
<organism evidence="1 2">
    <name type="scientific">Phycicoccus duodecadis</name>
    <dbReference type="NCBI Taxonomy" id="173053"/>
    <lineage>
        <taxon>Bacteria</taxon>
        <taxon>Bacillati</taxon>
        <taxon>Actinomycetota</taxon>
        <taxon>Actinomycetes</taxon>
        <taxon>Micrococcales</taxon>
        <taxon>Intrasporangiaceae</taxon>
        <taxon>Phycicoccus</taxon>
    </lineage>
</organism>
<evidence type="ECO:0000313" key="1">
    <source>
        <dbReference type="EMBL" id="PKW26656.1"/>
    </source>
</evidence>
<accession>A0A2N3YIH6</accession>
<name>A0A2N3YIH6_9MICO</name>
<dbReference type="OrthoDB" id="3476440at2"/>
<sequence length="123" mass="12615">MDSSASSLVVKVTCGPEALERLNQGFTVAATALASGLAVSLWLTGEATWMAVPGRAEELLLPHAAALAELRDAVLEGGRLTVCGQCAARRGLVEADLVAGAVIRGAAAFVEEVVAPRARALVY</sequence>
<comment type="caution">
    <text evidence="1">The sequence shown here is derived from an EMBL/GenBank/DDBJ whole genome shotgun (WGS) entry which is preliminary data.</text>
</comment>
<keyword evidence="2" id="KW-1185">Reference proteome</keyword>
<dbReference type="Pfam" id="PF02635">
    <property type="entry name" value="DsrE"/>
    <property type="match status" value="1"/>
</dbReference>
<dbReference type="SUPFAM" id="SSF75169">
    <property type="entry name" value="DsrEFH-like"/>
    <property type="match status" value="1"/>
</dbReference>
<dbReference type="RefSeq" id="WP_101395189.1">
    <property type="nucleotide sequence ID" value="NZ_PJNE01000001.1"/>
</dbReference>
<proteinExistence type="predicted"/>
<gene>
    <name evidence="1" type="ORF">ATL31_1472</name>
</gene>
<dbReference type="EMBL" id="PJNE01000001">
    <property type="protein sequence ID" value="PKW26656.1"/>
    <property type="molecule type" value="Genomic_DNA"/>
</dbReference>
<evidence type="ECO:0000313" key="2">
    <source>
        <dbReference type="Proteomes" id="UP000233781"/>
    </source>
</evidence>